<evidence type="ECO:0000313" key="2">
    <source>
        <dbReference type="EMBL" id="KAF8714983.1"/>
    </source>
</evidence>
<feature type="compositionally biased region" description="Basic and acidic residues" evidence="1">
    <location>
        <begin position="331"/>
        <end position="355"/>
    </location>
</feature>
<feature type="region of interest" description="Disordered" evidence="1">
    <location>
        <begin position="181"/>
        <end position="275"/>
    </location>
</feature>
<organism evidence="2 3">
    <name type="scientific">Digitaria exilis</name>
    <dbReference type="NCBI Taxonomy" id="1010633"/>
    <lineage>
        <taxon>Eukaryota</taxon>
        <taxon>Viridiplantae</taxon>
        <taxon>Streptophyta</taxon>
        <taxon>Embryophyta</taxon>
        <taxon>Tracheophyta</taxon>
        <taxon>Spermatophyta</taxon>
        <taxon>Magnoliopsida</taxon>
        <taxon>Liliopsida</taxon>
        <taxon>Poales</taxon>
        <taxon>Poaceae</taxon>
        <taxon>PACMAD clade</taxon>
        <taxon>Panicoideae</taxon>
        <taxon>Panicodae</taxon>
        <taxon>Paniceae</taxon>
        <taxon>Anthephorinae</taxon>
        <taxon>Digitaria</taxon>
    </lineage>
</organism>
<keyword evidence="3" id="KW-1185">Reference proteome</keyword>
<proteinExistence type="predicted"/>
<feature type="compositionally biased region" description="Pro residues" evidence="1">
    <location>
        <begin position="249"/>
        <end position="267"/>
    </location>
</feature>
<evidence type="ECO:0000256" key="1">
    <source>
        <dbReference type="SAM" id="MobiDB-lite"/>
    </source>
</evidence>
<name>A0A835BX98_9POAL</name>
<feature type="region of interest" description="Disordered" evidence="1">
    <location>
        <begin position="301"/>
        <end position="355"/>
    </location>
</feature>
<sequence>MQLQAILCLGNKLKPAALLVSWRLSEKRETGPSRRNPGSFFLAHLPRLVVGVLPFLDPRKKRARGGHCGAAGARGVVVTPRLANPTVCQTPMADQTDSQVLWGPPVLPGSLPLLLLASRVTPEPQPRLLAPPPNSPPQGRVVFQDPGVRAPSLALLLSLNIKIARVSIQIHALDKRLQTTKTSSFGGAKTHASSQKLLPRIPGAATQNSPRFASRPHPTPKRRRPNPKEKPSRPPLTPLSLGDGSPRHLPSPPTPPRGHHVPLPPPLLRSVRLPPLDTMDPAYEELERRSRYLSALVRRTRLGDPPEPEPEAEAAEAKADVEPGLKAAPRVGEEGKGGKEEAKTKERTAVEGKAAKEMAAAEGKAAKERKVAVCVRAADMPLPLQRRAVRIAVEAVGAMPRLESKRLALALKKYAPET</sequence>
<protein>
    <submittedName>
        <fullName evidence="2">Uncharacterized protein</fullName>
    </submittedName>
</protein>
<gene>
    <name evidence="2" type="ORF">HU200_027527</name>
</gene>
<evidence type="ECO:0000313" key="3">
    <source>
        <dbReference type="Proteomes" id="UP000636709"/>
    </source>
</evidence>
<dbReference type="EMBL" id="JACEFO010001734">
    <property type="protein sequence ID" value="KAF8714983.1"/>
    <property type="molecule type" value="Genomic_DNA"/>
</dbReference>
<reference evidence="2" key="1">
    <citation type="submission" date="2020-07" db="EMBL/GenBank/DDBJ databases">
        <title>Genome sequence and genetic diversity analysis of an under-domesticated orphan crop, white fonio (Digitaria exilis).</title>
        <authorList>
            <person name="Bennetzen J.L."/>
            <person name="Chen S."/>
            <person name="Ma X."/>
            <person name="Wang X."/>
            <person name="Yssel A.E.J."/>
            <person name="Chaluvadi S.R."/>
            <person name="Johnson M."/>
            <person name="Gangashetty P."/>
            <person name="Hamidou F."/>
            <person name="Sanogo M.D."/>
            <person name="Zwaenepoel A."/>
            <person name="Wallace J."/>
            <person name="Van De Peer Y."/>
            <person name="Van Deynze A."/>
        </authorList>
    </citation>
    <scope>NUCLEOTIDE SEQUENCE</scope>
    <source>
        <tissue evidence="2">Leaves</tissue>
    </source>
</reference>
<feature type="compositionally biased region" description="Polar residues" evidence="1">
    <location>
        <begin position="181"/>
        <end position="196"/>
    </location>
</feature>
<comment type="caution">
    <text evidence="2">The sequence shown here is derived from an EMBL/GenBank/DDBJ whole genome shotgun (WGS) entry which is preliminary data.</text>
</comment>
<dbReference type="AlphaFoldDB" id="A0A835BX98"/>
<accession>A0A835BX98</accession>
<dbReference type="Proteomes" id="UP000636709">
    <property type="component" value="Unassembled WGS sequence"/>
</dbReference>